<feature type="domain" description="Tyrosine specific protein phosphatases" evidence="1">
    <location>
        <begin position="149"/>
        <end position="186"/>
    </location>
</feature>
<keyword evidence="3" id="KW-1185">Reference proteome</keyword>
<organism evidence="2 3">
    <name type="scientific">Chaetomium fimeti</name>
    <dbReference type="NCBI Taxonomy" id="1854472"/>
    <lineage>
        <taxon>Eukaryota</taxon>
        <taxon>Fungi</taxon>
        <taxon>Dikarya</taxon>
        <taxon>Ascomycota</taxon>
        <taxon>Pezizomycotina</taxon>
        <taxon>Sordariomycetes</taxon>
        <taxon>Sordariomycetidae</taxon>
        <taxon>Sordariales</taxon>
        <taxon>Chaetomiaceae</taxon>
        <taxon>Chaetomium</taxon>
    </lineage>
</organism>
<dbReference type="PROSITE" id="PS00383">
    <property type="entry name" value="TYR_PHOSPHATASE_1"/>
    <property type="match status" value="1"/>
</dbReference>
<protein>
    <submittedName>
        <fullName evidence="2">Protein-tyrosine phosphatase-like protein</fullName>
    </submittedName>
</protein>
<sequence>MTGPEADQAMAHINLPSPPFIHVPGLANLRDAGGYAIEGQPGKVIRRGVLFRSADLTKLEDEGVAVLRPLGITHVFDLRSVIELAKDGNHPPKTWEGATRVFVPVFLDEDYSPEALVSRFRDYSDGPKGFVNAYTTILASAADPDHPYSPFRTVLEHIASSTTPSPLLVHCTAGKDRTGVLIALILSLCGLDDAVVAHEYSLTDLGLAPRKEEIVQHLVRGEALFGDRERAERMVSAQKEYMLGTLAMIREKYGSVESYVVDHLGVSRASIEQIRQNLIVDLAEGEEALDWSSHAAGLEGQPRL</sequence>
<name>A0AAE0HKA8_9PEZI</name>
<accession>A0AAE0HKA8</accession>
<dbReference type="InterPro" id="IPR000387">
    <property type="entry name" value="Tyr_Pase_dom"/>
</dbReference>
<dbReference type="Proteomes" id="UP001278766">
    <property type="component" value="Unassembled WGS sequence"/>
</dbReference>
<comment type="caution">
    <text evidence="2">The sequence shown here is derived from an EMBL/GenBank/DDBJ whole genome shotgun (WGS) entry which is preliminary data.</text>
</comment>
<dbReference type="PANTHER" id="PTHR31126">
    <property type="entry name" value="TYROSINE-PROTEIN PHOSPHATASE"/>
    <property type="match status" value="1"/>
</dbReference>
<dbReference type="GeneID" id="87845529"/>
<dbReference type="Gene3D" id="3.90.190.10">
    <property type="entry name" value="Protein tyrosine phosphatase superfamily"/>
    <property type="match status" value="1"/>
</dbReference>
<proteinExistence type="predicted"/>
<dbReference type="RefSeq" id="XP_062661647.1">
    <property type="nucleotide sequence ID" value="XM_062808581.1"/>
</dbReference>
<dbReference type="InterPro" id="IPR016130">
    <property type="entry name" value="Tyr_Pase_AS"/>
</dbReference>
<dbReference type="PANTHER" id="PTHR31126:SF1">
    <property type="entry name" value="TYROSINE SPECIFIC PROTEIN PHOSPHATASES DOMAIN-CONTAINING PROTEIN"/>
    <property type="match status" value="1"/>
</dbReference>
<dbReference type="EMBL" id="JAUEPN010000002">
    <property type="protein sequence ID" value="KAK3298133.1"/>
    <property type="molecule type" value="Genomic_DNA"/>
</dbReference>
<evidence type="ECO:0000313" key="3">
    <source>
        <dbReference type="Proteomes" id="UP001278766"/>
    </source>
</evidence>
<reference evidence="2" key="2">
    <citation type="submission" date="2023-06" db="EMBL/GenBank/DDBJ databases">
        <authorList>
            <consortium name="Lawrence Berkeley National Laboratory"/>
            <person name="Haridas S."/>
            <person name="Hensen N."/>
            <person name="Bonometti L."/>
            <person name="Westerberg I."/>
            <person name="Brannstrom I.O."/>
            <person name="Guillou S."/>
            <person name="Cros-Aarteil S."/>
            <person name="Calhoun S."/>
            <person name="Kuo A."/>
            <person name="Mondo S."/>
            <person name="Pangilinan J."/>
            <person name="Riley R."/>
            <person name="Labutti K."/>
            <person name="Andreopoulos B."/>
            <person name="Lipzen A."/>
            <person name="Chen C."/>
            <person name="Yanf M."/>
            <person name="Daum C."/>
            <person name="Ng V."/>
            <person name="Clum A."/>
            <person name="Steindorff A."/>
            <person name="Ohm R."/>
            <person name="Martin F."/>
            <person name="Silar P."/>
            <person name="Natvig D."/>
            <person name="Lalanne C."/>
            <person name="Gautier V."/>
            <person name="Ament-Velasquez S.L."/>
            <person name="Kruys A."/>
            <person name="Hutchinson M.I."/>
            <person name="Powell A.J."/>
            <person name="Barry K."/>
            <person name="Miller A.N."/>
            <person name="Grigoriev I.V."/>
            <person name="Debuchy R."/>
            <person name="Gladieux P."/>
            <person name="Thoren M.H."/>
            <person name="Johannesson H."/>
        </authorList>
    </citation>
    <scope>NUCLEOTIDE SEQUENCE</scope>
    <source>
        <strain evidence="2">CBS 168.71</strain>
    </source>
</reference>
<evidence type="ECO:0000259" key="1">
    <source>
        <dbReference type="PROSITE" id="PS50056"/>
    </source>
</evidence>
<gene>
    <name evidence="2" type="ORF">B0H64DRAFT_65858</name>
</gene>
<evidence type="ECO:0000313" key="2">
    <source>
        <dbReference type="EMBL" id="KAK3298133.1"/>
    </source>
</evidence>
<dbReference type="Pfam" id="PF13350">
    <property type="entry name" value="Y_phosphatase3"/>
    <property type="match status" value="1"/>
</dbReference>
<dbReference type="FunFam" id="3.90.190.10:FF:000123">
    <property type="entry name" value="Similar to protein tyrosine/serine phosphatase"/>
    <property type="match status" value="1"/>
</dbReference>
<dbReference type="InterPro" id="IPR029021">
    <property type="entry name" value="Prot-tyrosine_phosphatase-like"/>
</dbReference>
<dbReference type="GO" id="GO:0004721">
    <property type="term" value="F:phosphoprotein phosphatase activity"/>
    <property type="evidence" value="ECO:0007669"/>
    <property type="project" value="InterPro"/>
</dbReference>
<dbReference type="PROSITE" id="PS50056">
    <property type="entry name" value="TYR_PHOSPHATASE_2"/>
    <property type="match status" value="1"/>
</dbReference>
<reference evidence="2" key="1">
    <citation type="journal article" date="2023" name="Mol. Phylogenet. Evol.">
        <title>Genome-scale phylogeny and comparative genomics of the fungal order Sordariales.</title>
        <authorList>
            <person name="Hensen N."/>
            <person name="Bonometti L."/>
            <person name="Westerberg I."/>
            <person name="Brannstrom I.O."/>
            <person name="Guillou S."/>
            <person name="Cros-Aarteil S."/>
            <person name="Calhoun S."/>
            <person name="Haridas S."/>
            <person name="Kuo A."/>
            <person name="Mondo S."/>
            <person name="Pangilinan J."/>
            <person name="Riley R."/>
            <person name="LaButti K."/>
            <person name="Andreopoulos B."/>
            <person name="Lipzen A."/>
            <person name="Chen C."/>
            <person name="Yan M."/>
            <person name="Daum C."/>
            <person name="Ng V."/>
            <person name="Clum A."/>
            <person name="Steindorff A."/>
            <person name="Ohm R.A."/>
            <person name="Martin F."/>
            <person name="Silar P."/>
            <person name="Natvig D.O."/>
            <person name="Lalanne C."/>
            <person name="Gautier V."/>
            <person name="Ament-Velasquez S.L."/>
            <person name="Kruys A."/>
            <person name="Hutchinson M.I."/>
            <person name="Powell A.J."/>
            <person name="Barry K."/>
            <person name="Miller A.N."/>
            <person name="Grigoriev I.V."/>
            <person name="Debuchy R."/>
            <person name="Gladieux P."/>
            <person name="Hiltunen Thoren M."/>
            <person name="Johannesson H."/>
        </authorList>
    </citation>
    <scope>NUCLEOTIDE SEQUENCE</scope>
    <source>
        <strain evidence="2">CBS 168.71</strain>
    </source>
</reference>
<dbReference type="AlphaFoldDB" id="A0AAE0HKA8"/>
<dbReference type="InterPro" id="IPR026893">
    <property type="entry name" value="Tyr/Ser_Pase_IphP-type"/>
</dbReference>
<dbReference type="SUPFAM" id="SSF52799">
    <property type="entry name" value="(Phosphotyrosine protein) phosphatases II"/>
    <property type="match status" value="1"/>
</dbReference>